<gene>
    <name evidence="1" type="ORF">BJ138DRAFT_1020510</name>
</gene>
<evidence type="ECO:0000313" key="2">
    <source>
        <dbReference type="Proteomes" id="UP000790377"/>
    </source>
</evidence>
<dbReference type="Proteomes" id="UP000790377">
    <property type="component" value="Unassembled WGS sequence"/>
</dbReference>
<proteinExistence type="predicted"/>
<organism evidence="1 2">
    <name type="scientific">Hygrophoropsis aurantiaca</name>
    <dbReference type="NCBI Taxonomy" id="72124"/>
    <lineage>
        <taxon>Eukaryota</taxon>
        <taxon>Fungi</taxon>
        <taxon>Dikarya</taxon>
        <taxon>Basidiomycota</taxon>
        <taxon>Agaricomycotina</taxon>
        <taxon>Agaricomycetes</taxon>
        <taxon>Agaricomycetidae</taxon>
        <taxon>Boletales</taxon>
        <taxon>Coniophorineae</taxon>
        <taxon>Hygrophoropsidaceae</taxon>
        <taxon>Hygrophoropsis</taxon>
    </lineage>
</organism>
<comment type="caution">
    <text evidence="1">The sequence shown here is derived from an EMBL/GenBank/DDBJ whole genome shotgun (WGS) entry which is preliminary data.</text>
</comment>
<sequence>MHDSPPVLTSQSLELAGEILKPPLQTLDKPRRILKFPADSSYFVASMHGFIDRVKMHPSHHRQRIHTPSVPSQEFVDDACVLRYHSKAVLILAQAREDQQLSYYTFTEMQSPTVRPLGRPWSPGKKGGASALTAMMQDLMFASGGYDHSVHLWTFSEDLSNASPALLAIKHTAVIHSLLSIRDTSRKLISAGADCNVQLWDLSAERATHKIRMSNIPYHVHGTTSPFCTLLEVAHCDSQFEIRDHRMVPEYPVQRFGYDTPEPHGRYPKGDSWDHFFASGSRNGEVRLWDLRNLRGPPASVS</sequence>
<reference evidence="1" key="1">
    <citation type="journal article" date="2021" name="New Phytol.">
        <title>Evolutionary innovations through gain and loss of genes in the ectomycorrhizal Boletales.</title>
        <authorList>
            <person name="Wu G."/>
            <person name="Miyauchi S."/>
            <person name="Morin E."/>
            <person name="Kuo A."/>
            <person name="Drula E."/>
            <person name="Varga T."/>
            <person name="Kohler A."/>
            <person name="Feng B."/>
            <person name="Cao Y."/>
            <person name="Lipzen A."/>
            <person name="Daum C."/>
            <person name="Hundley H."/>
            <person name="Pangilinan J."/>
            <person name="Johnson J."/>
            <person name="Barry K."/>
            <person name="LaButti K."/>
            <person name="Ng V."/>
            <person name="Ahrendt S."/>
            <person name="Min B."/>
            <person name="Choi I.G."/>
            <person name="Park H."/>
            <person name="Plett J.M."/>
            <person name="Magnuson J."/>
            <person name="Spatafora J.W."/>
            <person name="Nagy L.G."/>
            <person name="Henrissat B."/>
            <person name="Grigoriev I.V."/>
            <person name="Yang Z.L."/>
            <person name="Xu J."/>
            <person name="Martin F.M."/>
        </authorList>
    </citation>
    <scope>NUCLEOTIDE SEQUENCE</scope>
    <source>
        <strain evidence="1">ATCC 28755</strain>
    </source>
</reference>
<evidence type="ECO:0000313" key="1">
    <source>
        <dbReference type="EMBL" id="KAH7903510.1"/>
    </source>
</evidence>
<keyword evidence="2" id="KW-1185">Reference proteome</keyword>
<protein>
    <submittedName>
        <fullName evidence="1">Uncharacterized protein</fullName>
    </submittedName>
</protein>
<name>A0ACB7ZR01_9AGAM</name>
<accession>A0ACB7ZR01</accession>
<feature type="non-terminal residue" evidence="1">
    <location>
        <position position="302"/>
    </location>
</feature>
<dbReference type="EMBL" id="MU268924">
    <property type="protein sequence ID" value="KAH7903510.1"/>
    <property type="molecule type" value="Genomic_DNA"/>
</dbReference>